<accession>A0A7J7M6Q4</accession>
<dbReference type="Gene3D" id="3.20.20.80">
    <property type="entry name" value="Glycosidases"/>
    <property type="match status" value="1"/>
</dbReference>
<sequence length="321" mass="36175">MHLRKLLIPFLIFAEVLISLSSTQATPTNSKLFREYIGAEGKNVRFSDVPIYPNVDFHFILSFGIDYTTSISSPSPTNGNFSVFWDTDNLTPSQISSIKAKHRNVKVAVSLGGDTVGDDKYVYFQPSSVESWVGNAVSSLTKIIDEYNLDGIDIDYEHFVGDPEIFSECIGRLITTLKRNGVIEFASIAPYEDDAVQNHYLELWRNYADVIDYINFQFYAYDRSTTIPDFLKYFEIQSSNYKGGTVLVSFGTDKSGGLKPNNGFFTACRRLRREGKLNGIFVWSADDSKASGFPYERQSQVLLGSHHTCSRYPRLPCELLG</sequence>
<keyword evidence="1 3" id="KW-0378">Hydrolase</keyword>
<dbReference type="GO" id="GO:0004553">
    <property type="term" value="F:hydrolase activity, hydrolyzing O-glycosyl compounds"/>
    <property type="evidence" value="ECO:0007669"/>
    <property type="project" value="InterPro"/>
</dbReference>
<dbReference type="SUPFAM" id="SSF51445">
    <property type="entry name" value="(Trans)glycosidases"/>
    <property type="match status" value="1"/>
</dbReference>
<protein>
    <recommendedName>
        <fullName evidence="6">GH18 domain-containing protein</fullName>
    </recommendedName>
</protein>
<dbReference type="PROSITE" id="PS51910">
    <property type="entry name" value="GH18_2"/>
    <property type="match status" value="1"/>
</dbReference>
<dbReference type="Pfam" id="PF00704">
    <property type="entry name" value="Glyco_hydro_18"/>
    <property type="match status" value="1"/>
</dbReference>
<evidence type="ECO:0000256" key="5">
    <source>
        <dbReference type="SAM" id="SignalP"/>
    </source>
</evidence>
<dbReference type="OrthoDB" id="3012298at2759"/>
<dbReference type="PROSITE" id="PS01095">
    <property type="entry name" value="GH18_1"/>
    <property type="match status" value="1"/>
</dbReference>
<evidence type="ECO:0000313" key="7">
    <source>
        <dbReference type="EMBL" id="KAF6150571.1"/>
    </source>
</evidence>
<evidence type="ECO:0000256" key="4">
    <source>
        <dbReference type="RuleBase" id="RU004453"/>
    </source>
</evidence>
<keyword evidence="8" id="KW-1185">Reference proteome</keyword>
<comment type="caution">
    <text evidence="7">The sequence shown here is derived from an EMBL/GenBank/DDBJ whole genome shotgun (WGS) entry which is preliminary data.</text>
</comment>
<dbReference type="GO" id="GO:0005975">
    <property type="term" value="P:carbohydrate metabolic process"/>
    <property type="evidence" value="ECO:0007669"/>
    <property type="project" value="InterPro"/>
</dbReference>
<dbReference type="InterPro" id="IPR001223">
    <property type="entry name" value="Glyco_hydro18_cat"/>
</dbReference>
<name>A0A7J7M6Q4_9MAGN</name>
<keyword evidence="2 3" id="KW-0326">Glycosidase</keyword>
<feature type="chain" id="PRO_5029623013" description="GH18 domain-containing protein" evidence="5">
    <location>
        <begin position="26"/>
        <end position="321"/>
    </location>
</feature>
<dbReference type="EMBL" id="JACGCM010001734">
    <property type="protein sequence ID" value="KAF6150571.1"/>
    <property type="molecule type" value="Genomic_DNA"/>
</dbReference>
<comment type="similarity">
    <text evidence="4">Belongs to the glycosyl hydrolase 18 family.</text>
</comment>
<dbReference type="Proteomes" id="UP000541444">
    <property type="component" value="Unassembled WGS sequence"/>
</dbReference>
<reference evidence="7 8" key="1">
    <citation type="journal article" date="2020" name="IScience">
        <title>Genome Sequencing of the Endangered Kingdonia uniflora (Circaeasteraceae, Ranunculales) Reveals Potential Mechanisms of Evolutionary Specialization.</title>
        <authorList>
            <person name="Sun Y."/>
            <person name="Deng T."/>
            <person name="Zhang A."/>
            <person name="Moore M.J."/>
            <person name="Landis J.B."/>
            <person name="Lin N."/>
            <person name="Zhang H."/>
            <person name="Zhang X."/>
            <person name="Huang J."/>
            <person name="Zhang X."/>
            <person name="Sun H."/>
            <person name="Wang H."/>
        </authorList>
    </citation>
    <scope>NUCLEOTIDE SEQUENCE [LARGE SCALE GENOMIC DNA]</scope>
    <source>
        <strain evidence="7">TB1705</strain>
        <tissue evidence="7">Leaf</tissue>
    </source>
</reference>
<dbReference type="CDD" id="cd06544">
    <property type="entry name" value="GH18_narbonin"/>
    <property type="match status" value="1"/>
</dbReference>
<dbReference type="AlphaFoldDB" id="A0A7J7M6Q4"/>
<keyword evidence="5" id="KW-0732">Signal</keyword>
<gene>
    <name evidence="7" type="ORF">GIB67_030372</name>
</gene>
<evidence type="ECO:0000256" key="1">
    <source>
        <dbReference type="ARBA" id="ARBA00022801"/>
    </source>
</evidence>
<feature type="domain" description="GH18" evidence="6">
    <location>
        <begin position="31"/>
        <end position="306"/>
    </location>
</feature>
<dbReference type="PRINTS" id="PR00551">
    <property type="entry name" value="2SGLOBULIN"/>
</dbReference>
<dbReference type="PANTHER" id="PTHR46476">
    <property type="entry name" value="CHITINASE 2-LIKE"/>
    <property type="match status" value="1"/>
</dbReference>
<evidence type="ECO:0000256" key="3">
    <source>
        <dbReference type="RuleBase" id="RU000489"/>
    </source>
</evidence>
<evidence type="ECO:0000259" key="6">
    <source>
        <dbReference type="PROSITE" id="PS51910"/>
    </source>
</evidence>
<proteinExistence type="inferred from homology"/>
<evidence type="ECO:0000313" key="8">
    <source>
        <dbReference type="Proteomes" id="UP000541444"/>
    </source>
</evidence>
<evidence type="ECO:0000256" key="2">
    <source>
        <dbReference type="ARBA" id="ARBA00023295"/>
    </source>
</evidence>
<dbReference type="InterPro" id="IPR000677">
    <property type="entry name" value="Chitinase-like"/>
</dbReference>
<dbReference type="PANTHER" id="PTHR46476:SF13">
    <property type="entry name" value="2, PUTATIVE, EXPRESSED-RELATED"/>
    <property type="match status" value="1"/>
</dbReference>
<feature type="signal peptide" evidence="5">
    <location>
        <begin position="1"/>
        <end position="25"/>
    </location>
</feature>
<dbReference type="InterPro" id="IPR001579">
    <property type="entry name" value="Glyco_hydro_18_chit_AS"/>
</dbReference>
<organism evidence="7 8">
    <name type="scientific">Kingdonia uniflora</name>
    <dbReference type="NCBI Taxonomy" id="39325"/>
    <lineage>
        <taxon>Eukaryota</taxon>
        <taxon>Viridiplantae</taxon>
        <taxon>Streptophyta</taxon>
        <taxon>Embryophyta</taxon>
        <taxon>Tracheophyta</taxon>
        <taxon>Spermatophyta</taxon>
        <taxon>Magnoliopsida</taxon>
        <taxon>Ranunculales</taxon>
        <taxon>Circaeasteraceae</taxon>
        <taxon>Kingdonia</taxon>
    </lineage>
</organism>
<dbReference type="InterPro" id="IPR017853">
    <property type="entry name" value="GH"/>
</dbReference>